<feature type="binding site" evidence="5">
    <location>
        <position position="128"/>
    </location>
    <ligand>
        <name>dimethylallyl diphosphate</name>
        <dbReference type="ChEBI" id="CHEBI:57623"/>
    </ligand>
</feature>
<feature type="binding site" evidence="5">
    <location>
        <position position="228"/>
    </location>
    <ligand>
        <name>dimethylallyl diphosphate</name>
        <dbReference type="ChEBI" id="CHEBI:57623"/>
    </ligand>
</feature>
<dbReference type="InterPro" id="IPR003451">
    <property type="entry name" value="LytB/IspH"/>
</dbReference>
<feature type="binding site" evidence="5">
    <location>
        <position position="128"/>
    </location>
    <ligand>
        <name>isopentenyl diphosphate</name>
        <dbReference type="ChEBI" id="CHEBI:128769"/>
    </ligand>
</feature>
<gene>
    <name evidence="5" type="primary">ispH</name>
    <name evidence="6" type="ORF">FB566_3739</name>
</gene>
<evidence type="ECO:0000313" key="7">
    <source>
        <dbReference type="Proteomes" id="UP000317043"/>
    </source>
</evidence>
<feature type="binding site" evidence="5">
    <location>
        <position position="270"/>
    </location>
    <ligand>
        <name>isopentenyl diphosphate</name>
        <dbReference type="ChEBI" id="CHEBI:128769"/>
    </ligand>
</feature>
<feature type="binding site" evidence="5">
    <location>
        <position position="226"/>
    </location>
    <ligand>
        <name>dimethylallyl diphosphate</name>
        <dbReference type="ChEBI" id="CHEBI:57623"/>
    </ligand>
</feature>
<feature type="binding site" evidence="5">
    <location>
        <position position="45"/>
    </location>
    <ligand>
        <name>dimethylallyl diphosphate</name>
        <dbReference type="ChEBI" id="CHEBI:57623"/>
    </ligand>
</feature>
<feature type="binding site" evidence="5">
    <location>
        <position position="128"/>
    </location>
    <ligand>
        <name>(2E)-4-hydroxy-3-methylbut-2-enyl diphosphate</name>
        <dbReference type="ChEBI" id="CHEBI:128753"/>
    </ligand>
</feature>
<keyword evidence="5" id="KW-0560">Oxidoreductase</keyword>
<keyword evidence="2 5" id="KW-0479">Metal-binding</keyword>
<dbReference type="GO" id="GO:0051539">
    <property type="term" value="F:4 iron, 4 sulfur cluster binding"/>
    <property type="evidence" value="ECO:0007669"/>
    <property type="project" value="UniProtKB-UniRule"/>
</dbReference>
<dbReference type="EC" id="1.17.7.4" evidence="5"/>
<evidence type="ECO:0000256" key="4">
    <source>
        <dbReference type="ARBA" id="ARBA00023014"/>
    </source>
</evidence>
<evidence type="ECO:0000256" key="3">
    <source>
        <dbReference type="ARBA" id="ARBA00023004"/>
    </source>
</evidence>
<feature type="binding site" evidence="5">
    <location>
        <position position="226"/>
    </location>
    <ligand>
        <name>(2E)-4-hydroxy-3-methylbut-2-enyl diphosphate</name>
        <dbReference type="ChEBI" id="CHEBI:128753"/>
    </ligand>
</feature>
<dbReference type="InParanoid" id="A0A543AZZ4"/>
<dbReference type="CDD" id="cd13944">
    <property type="entry name" value="lytB_ispH"/>
    <property type="match status" value="1"/>
</dbReference>
<keyword evidence="1 5" id="KW-0004">4Fe-4S</keyword>
<comment type="caution">
    <text evidence="6">The sequence shown here is derived from an EMBL/GenBank/DDBJ whole genome shotgun (WGS) entry which is preliminary data.</text>
</comment>
<dbReference type="PANTHER" id="PTHR30426">
    <property type="entry name" value="4-HYDROXY-3-METHYLBUT-2-ENYL DIPHOSPHATE REDUCTASE"/>
    <property type="match status" value="1"/>
</dbReference>
<dbReference type="Gene3D" id="3.40.1010.20">
    <property type="entry name" value="4-hydroxy-3-methylbut-2-enyl diphosphate reductase, catalytic domain"/>
    <property type="match status" value="2"/>
</dbReference>
<comment type="cofactor">
    <cofactor evidence="5">
        <name>[4Fe-4S] cluster</name>
        <dbReference type="ChEBI" id="CHEBI:49883"/>
    </cofactor>
    <text evidence="5">Binds 1 [4Fe-4S] cluster per subunit.</text>
</comment>
<proteinExistence type="inferred from homology"/>
<dbReference type="NCBIfam" id="TIGR00216">
    <property type="entry name" value="ispH_lytB"/>
    <property type="match status" value="1"/>
</dbReference>
<dbReference type="GO" id="GO:0046872">
    <property type="term" value="F:metal ion binding"/>
    <property type="evidence" value="ECO:0007669"/>
    <property type="project" value="UniProtKB-KW"/>
</dbReference>
<feature type="binding site" evidence="5">
    <location>
        <position position="198"/>
    </location>
    <ligand>
        <name>[4Fe-4S] cluster</name>
        <dbReference type="ChEBI" id="CHEBI:49883"/>
    </ligand>
</feature>
<dbReference type="HAMAP" id="MF_00191">
    <property type="entry name" value="IspH"/>
    <property type="match status" value="1"/>
</dbReference>
<dbReference type="GO" id="GO:0050992">
    <property type="term" value="P:dimethylallyl diphosphate biosynthetic process"/>
    <property type="evidence" value="ECO:0007669"/>
    <property type="project" value="UniProtKB-UniRule"/>
</dbReference>
<dbReference type="UniPathway" id="UPA00059">
    <property type="reaction ID" value="UER00105"/>
</dbReference>
<sequence length="327" mass="34683">MTAPRTVLLAAPRSFCAGVERAIEIVELALAQRGAPVYVRKQIVHNTHVVAELEARGAIFVSELDAVPDGACVVFAAHGVSPTVRRDASARGLDVIDATCPLVAKVHHEARRYAARGDTVILIGHSGHEEVQGTVGEAPDSMVLVESEADVATVEVVDPQRVSYLTQTTLSVTETDRIIAALRQRFPRLRGPASEDICYATSNRQSALADIAGRSQLVLVLGSQNSSNSRRLAELAADAGAVSHLIEDVDQIDPSWLDGVTVVGLTAGASAPPHLVSEVVEYLQTLGPVVVEENPVVIEDISFSLPLSVREPGVTRLHVGGLLLDTT</sequence>
<feature type="binding site" evidence="5">
    <location>
        <position position="227"/>
    </location>
    <ligand>
        <name>(2E)-4-hydroxy-3-methylbut-2-enyl diphosphate</name>
        <dbReference type="ChEBI" id="CHEBI:128753"/>
    </ligand>
</feature>
<keyword evidence="4 5" id="KW-0411">Iron-sulfur</keyword>
<dbReference type="UniPathway" id="UPA00056">
    <property type="reaction ID" value="UER00097"/>
</dbReference>
<dbReference type="NCBIfam" id="NF002188">
    <property type="entry name" value="PRK01045.1-2"/>
    <property type="match status" value="1"/>
</dbReference>
<feature type="binding site" evidence="5">
    <location>
        <position position="227"/>
    </location>
    <ligand>
        <name>dimethylallyl diphosphate</name>
        <dbReference type="ChEBI" id="CHEBI:57623"/>
    </ligand>
</feature>
<feature type="binding site" evidence="5">
    <location>
        <position position="270"/>
    </location>
    <ligand>
        <name>(2E)-4-hydroxy-3-methylbut-2-enyl diphosphate</name>
        <dbReference type="ChEBI" id="CHEBI:128753"/>
    </ligand>
</feature>
<dbReference type="RefSeq" id="WP_246100159.1">
    <property type="nucleotide sequence ID" value="NZ_JBHTGS010000001.1"/>
</dbReference>
<feature type="binding site" evidence="5">
    <location>
        <position position="78"/>
    </location>
    <ligand>
        <name>dimethylallyl diphosphate</name>
        <dbReference type="ChEBI" id="CHEBI:57623"/>
    </ligand>
</feature>
<feature type="binding site" evidence="5">
    <location>
        <position position="45"/>
    </location>
    <ligand>
        <name>(2E)-4-hydroxy-3-methylbut-2-enyl diphosphate</name>
        <dbReference type="ChEBI" id="CHEBI:128753"/>
    </ligand>
</feature>
<feature type="active site" description="Proton donor" evidence="5">
    <location>
        <position position="130"/>
    </location>
</feature>
<feature type="binding site" evidence="5">
    <location>
        <position position="270"/>
    </location>
    <ligand>
        <name>dimethylallyl diphosphate</name>
        <dbReference type="ChEBI" id="CHEBI:57623"/>
    </ligand>
</feature>
<comment type="pathway">
    <text evidence="5">Isoprenoid biosynthesis; dimethylallyl diphosphate biosynthesis; dimethylallyl diphosphate from (2E)-4-hydroxy-3-methylbutenyl diphosphate: step 1/1.</text>
</comment>
<dbReference type="FunCoup" id="A0A543AZZ4">
    <property type="interactions" value="61"/>
</dbReference>
<dbReference type="Proteomes" id="UP000317043">
    <property type="component" value="Unassembled WGS sequence"/>
</dbReference>
<feature type="binding site" evidence="5">
    <location>
        <position position="78"/>
    </location>
    <ligand>
        <name>(2E)-4-hydroxy-3-methylbut-2-enyl diphosphate</name>
        <dbReference type="ChEBI" id="CHEBI:128753"/>
    </ligand>
</feature>
<dbReference type="NCBIfam" id="NF002190">
    <property type="entry name" value="PRK01045.1-4"/>
    <property type="match status" value="1"/>
</dbReference>
<comment type="catalytic activity">
    <reaction evidence="5">
        <text>isopentenyl diphosphate + 2 oxidized [2Fe-2S]-[ferredoxin] + H2O = (2E)-4-hydroxy-3-methylbut-2-enyl diphosphate + 2 reduced [2Fe-2S]-[ferredoxin] + 2 H(+)</text>
        <dbReference type="Rhea" id="RHEA:24488"/>
        <dbReference type="Rhea" id="RHEA-COMP:10000"/>
        <dbReference type="Rhea" id="RHEA-COMP:10001"/>
        <dbReference type="ChEBI" id="CHEBI:15377"/>
        <dbReference type="ChEBI" id="CHEBI:15378"/>
        <dbReference type="ChEBI" id="CHEBI:33737"/>
        <dbReference type="ChEBI" id="CHEBI:33738"/>
        <dbReference type="ChEBI" id="CHEBI:128753"/>
        <dbReference type="ChEBI" id="CHEBI:128769"/>
        <dbReference type="EC" id="1.17.7.4"/>
    </reaction>
</comment>
<keyword evidence="3 5" id="KW-0408">Iron</keyword>
<organism evidence="6 7">
    <name type="scientific">Stackebrandtia endophytica</name>
    <dbReference type="NCBI Taxonomy" id="1496996"/>
    <lineage>
        <taxon>Bacteria</taxon>
        <taxon>Bacillati</taxon>
        <taxon>Actinomycetota</taxon>
        <taxon>Actinomycetes</taxon>
        <taxon>Glycomycetales</taxon>
        <taxon>Glycomycetaceae</taxon>
        <taxon>Stackebrandtia</taxon>
    </lineage>
</organism>
<dbReference type="AlphaFoldDB" id="A0A543AZZ4"/>
<comment type="similarity">
    <text evidence="5">Belongs to the IspH family.</text>
</comment>
<accession>A0A543AZZ4</accession>
<feature type="binding site" evidence="5">
    <location>
        <position position="226"/>
    </location>
    <ligand>
        <name>isopentenyl diphosphate</name>
        <dbReference type="ChEBI" id="CHEBI:128769"/>
    </ligand>
</feature>
<feature type="binding site" evidence="5">
    <location>
        <position position="228"/>
    </location>
    <ligand>
        <name>(2E)-4-hydroxy-3-methylbut-2-enyl diphosphate</name>
        <dbReference type="ChEBI" id="CHEBI:128753"/>
    </ligand>
</feature>
<protein>
    <recommendedName>
        <fullName evidence="5">4-hydroxy-3-methylbut-2-enyl diphosphate reductase</fullName>
        <shortName evidence="5">HMBPP reductase</shortName>
        <ecNumber evidence="5">1.17.7.4</ecNumber>
    </recommendedName>
</protein>
<dbReference type="EMBL" id="VFOW01000001">
    <property type="protein sequence ID" value="TQL78162.1"/>
    <property type="molecule type" value="Genomic_DNA"/>
</dbReference>
<feature type="binding site" evidence="5">
    <location>
        <position position="100"/>
    </location>
    <ligand>
        <name>[4Fe-4S] cluster</name>
        <dbReference type="ChEBI" id="CHEBI:49883"/>
    </ligand>
</feature>
<feature type="binding site" evidence="5">
    <location>
        <position position="168"/>
    </location>
    <ligand>
        <name>(2E)-4-hydroxy-3-methylbut-2-enyl diphosphate</name>
        <dbReference type="ChEBI" id="CHEBI:128753"/>
    </ligand>
</feature>
<dbReference type="Gene3D" id="3.40.50.11270">
    <property type="match status" value="1"/>
</dbReference>
<feature type="binding site" evidence="5">
    <location>
        <position position="227"/>
    </location>
    <ligand>
        <name>isopentenyl diphosphate</name>
        <dbReference type="ChEBI" id="CHEBI:128769"/>
    </ligand>
</feature>
<evidence type="ECO:0000313" key="6">
    <source>
        <dbReference type="EMBL" id="TQL78162.1"/>
    </source>
</evidence>
<comment type="catalytic activity">
    <reaction evidence="5">
        <text>dimethylallyl diphosphate + 2 oxidized [2Fe-2S]-[ferredoxin] + H2O = (2E)-4-hydroxy-3-methylbut-2-enyl diphosphate + 2 reduced [2Fe-2S]-[ferredoxin] + 2 H(+)</text>
        <dbReference type="Rhea" id="RHEA:24825"/>
        <dbReference type="Rhea" id="RHEA-COMP:10000"/>
        <dbReference type="Rhea" id="RHEA-COMP:10001"/>
        <dbReference type="ChEBI" id="CHEBI:15377"/>
        <dbReference type="ChEBI" id="CHEBI:15378"/>
        <dbReference type="ChEBI" id="CHEBI:33737"/>
        <dbReference type="ChEBI" id="CHEBI:33738"/>
        <dbReference type="ChEBI" id="CHEBI:57623"/>
        <dbReference type="ChEBI" id="CHEBI:128753"/>
        <dbReference type="EC" id="1.17.7.4"/>
    </reaction>
</comment>
<feature type="binding site" evidence="5">
    <location>
        <position position="228"/>
    </location>
    <ligand>
        <name>isopentenyl diphosphate</name>
        <dbReference type="ChEBI" id="CHEBI:128769"/>
    </ligand>
</feature>
<name>A0A543AZZ4_9ACTN</name>
<reference evidence="6 7" key="1">
    <citation type="submission" date="2019-06" db="EMBL/GenBank/DDBJ databases">
        <title>Sequencing the genomes of 1000 actinobacteria strains.</title>
        <authorList>
            <person name="Klenk H.-P."/>
        </authorList>
    </citation>
    <scope>NUCLEOTIDE SEQUENCE [LARGE SCALE GENOMIC DNA]</scope>
    <source>
        <strain evidence="6 7">DSM 45928</strain>
    </source>
</reference>
<feature type="binding site" evidence="5">
    <location>
        <position position="45"/>
    </location>
    <ligand>
        <name>isopentenyl diphosphate</name>
        <dbReference type="ChEBI" id="CHEBI:128769"/>
    </ligand>
</feature>
<dbReference type="GO" id="GO:0051745">
    <property type="term" value="F:4-hydroxy-3-methylbut-2-enyl diphosphate reductase activity"/>
    <property type="evidence" value="ECO:0007669"/>
    <property type="project" value="UniProtKB-UniRule"/>
</dbReference>
<evidence type="ECO:0000256" key="2">
    <source>
        <dbReference type="ARBA" id="ARBA00022723"/>
    </source>
</evidence>
<dbReference type="GO" id="GO:0019288">
    <property type="term" value="P:isopentenyl diphosphate biosynthetic process, methylerythritol 4-phosphate pathway"/>
    <property type="evidence" value="ECO:0007669"/>
    <property type="project" value="UniProtKB-UniRule"/>
</dbReference>
<dbReference type="Pfam" id="PF02401">
    <property type="entry name" value="LYTB"/>
    <property type="match status" value="1"/>
</dbReference>
<dbReference type="PANTHER" id="PTHR30426:SF0">
    <property type="entry name" value="4-HYDROXY-3-METHYLBUT-2-ENYL DIPHOSPHATE REDUCTASE"/>
    <property type="match status" value="1"/>
</dbReference>
<comment type="function">
    <text evidence="5">Catalyzes the conversion of 1-hydroxy-2-methyl-2-(E)-butenyl 4-diphosphate (HMBPP) into a mixture of isopentenyl diphosphate (IPP) and dimethylallyl diphosphate (DMAPP). Acts in the terminal step of the DOXP/MEP pathway for isoprenoid precursor biosynthesis.</text>
</comment>
<keyword evidence="7" id="KW-1185">Reference proteome</keyword>
<keyword evidence="5" id="KW-0414">Isoprene biosynthesis</keyword>
<comment type="pathway">
    <text evidence="5">Isoprenoid biosynthesis; isopentenyl diphosphate biosynthesis via DXP pathway; isopentenyl diphosphate from 1-deoxy-D-xylulose 5-phosphate: step 6/6.</text>
</comment>
<evidence type="ECO:0000256" key="5">
    <source>
        <dbReference type="HAMAP-Rule" id="MF_00191"/>
    </source>
</evidence>
<dbReference type="GO" id="GO:0016114">
    <property type="term" value="P:terpenoid biosynthetic process"/>
    <property type="evidence" value="ECO:0007669"/>
    <property type="project" value="UniProtKB-UniRule"/>
</dbReference>
<feature type="binding site" evidence="5">
    <location>
        <position position="16"/>
    </location>
    <ligand>
        <name>[4Fe-4S] cluster</name>
        <dbReference type="ChEBI" id="CHEBI:49883"/>
    </ligand>
</feature>
<evidence type="ECO:0000256" key="1">
    <source>
        <dbReference type="ARBA" id="ARBA00022485"/>
    </source>
</evidence>
<feature type="binding site" evidence="5">
    <location>
        <position position="78"/>
    </location>
    <ligand>
        <name>isopentenyl diphosphate</name>
        <dbReference type="ChEBI" id="CHEBI:128769"/>
    </ligand>
</feature>